<dbReference type="GO" id="GO:0051536">
    <property type="term" value="F:iron-sulfur cluster binding"/>
    <property type="evidence" value="ECO:0007669"/>
    <property type="project" value="UniProtKB-KW"/>
</dbReference>
<keyword evidence="6" id="KW-0479">Metal-binding</keyword>
<keyword evidence="13" id="KW-1185">Reference proteome</keyword>
<dbReference type="Gene3D" id="3.40.50.720">
    <property type="entry name" value="NAD(P)-binding Rossmann-like Domain"/>
    <property type="match status" value="1"/>
</dbReference>
<comment type="cofactor">
    <cofactor evidence="2">
        <name>[4Fe-4S] cluster</name>
        <dbReference type="ChEBI" id="CHEBI:49883"/>
    </cofactor>
</comment>
<dbReference type="Proteomes" id="UP000460412">
    <property type="component" value="Unassembled WGS sequence"/>
</dbReference>
<organism evidence="12 13">
    <name type="scientific">Sporofaciens musculi</name>
    <dbReference type="NCBI Taxonomy" id="2681861"/>
    <lineage>
        <taxon>Bacteria</taxon>
        <taxon>Bacillati</taxon>
        <taxon>Bacillota</taxon>
        <taxon>Clostridia</taxon>
        <taxon>Lachnospirales</taxon>
        <taxon>Lachnospiraceae</taxon>
        <taxon>Sporofaciens</taxon>
    </lineage>
</organism>
<dbReference type="GO" id="GO:0016491">
    <property type="term" value="F:oxidoreductase activity"/>
    <property type="evidence" value="ECO:0007669"/>
    <property type="project" value="UniProtKB-KW"/>
</dbReference>
<feature type="domain" description="FAD/NAD(P)-binding" evidence="11">
    <location>
        <begin position="375"/>
        <end position="611"/>
    </location>
</feature>
<keyword evidence="9" id="KW-0411">Iron-sulfur</keyword>
<feature type="domain" description="NADH:flavin oxidoreductase/NADH oxidase N-terminal" evidence="10">
    <location>
        <begin position="6"/>
        <end position="328"/>
    </location>
</feature>
<dbReference type="InterPro" id="IPR001155">
    <property type="entry name" value="OxRdtase_FMN_N"/>
</dbReference>
<name>A0A7X3SHK6_9FIRM</name>
<evidence type="ECO:0000313" key="13">
    <source>
        <dbReference type="Proteomes" id="UP000460412"/>
    </source>
</evidence>
<dbReference type="SUPFAM" id="SSF51395">
    <property type="entry name" value="FMN-linked oxidoreductases"/>
    <property type="match status" value="1"/>
</dbReference>
<dbReference type="Gene3D" id="3.50.50.60">
    <property type="entry name" value="FAD/NAD(P)-binding domain"/>
    <property type="match status" value="1"/>
</dbReference>
<dbReference type="Pfam" id="PF00724">
    <property type="entry name" value="Oxidored_FMN"/>
    <property type="match status" value="1"/>
</dbReference>
<evidence type="ECO:0000256" key="8">
    <source>
        <dbReference type="ARBA" id="ARBA00023004"/>
    </source>
</evidence>
<evidence type="ECO:0000256" key="9">
    <source>
        <dbReference type="ARBA" id="ARBA00023014"/>
    </source>
</evidence>
<dbReference type="GO" id="GO:0010181">
    <property type="term" value="F:FMN binding"/>
    <property type="evidence" value="ECO:0007669"/>
    <property type="project" value="InterPro"/>
</dbReference>
<evidence type="ECO:0000256" key="2">
    <source>
        <dbReference type="ARBA" id="ARBA00001966"/>
    </source>
</evidence>
<evidence type="ECO:0000256" key="5">
    <source>
        <dbReference type="ARBA" id="ARBA00022643"/>
    </source>
</evidence>
<protein>
    <submittedName>
        <fullName evidence="12">FAD-dependent oxidoreductase</fullName>
    </submittedName>
</protein>
<dbReference type="CDD" id="cd02803">
    <property type="entry name" value="OYE_like_FMN_family"/>
    <property type="match status" value="1"/>
</dbReference>
<evidence type="ECO:0000256" key="4">
    <source>
        <dbReference type="ARBA" id="ARBA00022630"/>
    </source>
</evidence>
<dbReference type="InterPro" id="IPR013785">
    <property type="entry name" value="Aldolase_TIM"/>
</dbReference>
<dbReference type="AlphaFoldDB" id="A0A7X3SHK6"/>
<dbReference type="InterPro" id="IPR051793">
    <property type="entry name" value="NADH:flavin_oxidoreductase"/>
</dbReference>
<dbReference type="GO" id="GO:0046872">
    <property type="term" value="F:metal ion binding"/>
    <property type="evidence" value="ECO:0007669"/>
    <property type="project" value="UniProtKB-KW"/>
</dbReference>
<keyword evidence="8" id="KW-0408">Iron</keyword>
<keyword evidence="4" id="KW-0285">Flavoprotein</keyword>
<comment type="cofactor">
    <cofactor evidence="1">
        <name>FMN</name>
        <dbReference type="ChEBI" id="CHEBI:58210"/>
    </cofactor>
</comment>
<dbReference type="SUPFAM" id="SSF51971">
    <property type="entry name" value="Nucleotide-binding domain"/>
    <property type="match status" value="1"/>
</dbReference>
<evidence type="ECO:0000256" key="1">
    <source>
        <dbReference type="ARBA" id="ARBA00001917"/>
    </source>
</evidence>
<evidence type="ECO:0000259" key="10">
    <source>
        <dbReference type="Pfam" id="PF00724"/>
    </source>
</evidence>
<keyword evidence="7" id="KW-0560">Oxidoreductase</keyword>
<dbReference type="SUPFAM" id="SSF51905">
    <property type="entry name" value="FAD/NAD(P)-binding domain"/>
    <property type="match status" value="1"/>
</dbReference>
<proteinExistence type="inferred from homology"/>
<dbReference type="EMBL" id="WUQX01000001">
    <property type="protein sequence ID" value="MXP74442.1"/>
    <property type="molecule type" value="Genomic_DNA"/>
</dbReference>
<evidence type="ECO:0000313" key="12">
    <source>
        <dbReference type="EMBL" id="MXP74442.1"/>
    </source>
</evidence>
<keyword evidence="5" id="KW-0288">FMN</keyword>
<evidence type="ECO:0000256" key="3">
    <source>
        <dbReference type="ARBA" id="ARBA00011048"/>
    </source>
</evidence>
<dbReference type="Gene3D" id="3.20.20.70">
    <property type="entry name" value="Aldolase class I"/>
    <property type="match status" value="1"/>
</dbReference>
<evidence type="ECO:0000259" key="11">
    <source>
        <dbReference type="Pfam" id="PF07992"/>
    </source>
</evidence>
<dbReference type="PANTHER" id="PTHR42917:SF2">
    <property type="entry name" value="2,4-DIENOYL-COA REDUCTASE [(2E)-ENOYL-COA-PRODUCING]"/>
    <property type="match status" value="1"/>
</dbReference>
<dbReference type="InterPro" id="IPR036188">
    <property type="entry name" value="FAD/NAD-bd_sf"/>
</dbReference>
<evidence type="ECO:0000256" key="7">
    <source>
        <dbReference type="ARBA" id="ARBA00023002"/>
    </source>
</evidence>
<dbReference type="PRINTS" id="PR00368">
    <property type="entry name" value="FADPNR"/>
</dbReference>
<gene>
    <name evidence="12" type="ORF">GN277_03090</name>
</gene>
<evidence type="ECO:0000256" key="6">
    <source>
        <dbReference type="ARBA" id="ARBA00022723"/>
    </source>
</evidence>
<dbReference type="Pfam" id="PF07992">
    <property type="entry name" value="Pyr_redox_2"/>
    <property type="match status" value="1"/>
</dbReference>
<sequence length="640" mass="70205">MSYDALFSPIKLRGLELKNRVVLPGMATKMAKGKHDVAEDLPGYHAAIAAGGCGLNIVEIASICSECHATIYLGLYNEHHREQLKKITKAIHDNGGKAAVQIWHGGFVPEEFFDKTNKVETPDNITVERIHEIVKQFGISAKYAVEAGFDALEFHSAHTYLPHEFMNASLNNRTDEYGNQSLENRCRFSLEVIREMRANMPEDMPLIMRLDAIDEMLPKNTTVEETIEFINWAQEAGVDAVNLSRGNARSLATVYEVPPYNLEPGFNMENITAIKKGVKIPVIGVGRVNMPALADELIRDGKVDMVAVGRAQLADNQWCTKAREGRDAEIRRCIGCSEGCYDKVIDPKATHITCTRNPRLCLEFEGMPKAETPKNVMVIGGGIGGLVTAEILKERGHNPTVYEATESAGGRFVTAGKAPKKQGFTDAVLWEIENCKRMGIEIKTNTTVTPELIAEVKPDHVIIATGSEYVKPEIPGIDNADVISAEDVLNGKAEAKGEVLILGGGLIGCETAQYLIEKGVKDVRVMDKKRVGNKCGMLRTMFMDIEYPGKTIQKSIRSNVTSIGDHEITYKFTDKSKKTSEKTRHFDTLVIAIGTTSRPTETLTAKCEELGIAYDVIGDAKKVGMGIDATADAYAVGRTV</sequence>
<accession>A0A7X3SHK6</accession>
<dbReference type="InterPro" id="IPR023753">
    <property type="entry name" value="FAD/NAD-binding_dom"/>
</dbReference>
<dbReference type="PANTHER" id="PTHR42917">
    <property type="entry name" value="2,4-DIENOYL-COA REDUCTASE"/>
    <property type="match status" value="1"/>
</dbReference>
<dbReference type="RefSeq" id="WP_159749752.1">
    <property type="nucleotide sequence ID" value="NZ_CASSPE010000001.1"/>
</dbReference>
<comment type="similarity">
    <text evidence="3">In the N-terminal section; belongs to the NADH:flavin oxidoreductase/NADH oxidase family.</text>
</comment>
<reference evidence="12 13" key="1">
    <citation type="submission" date="2019-12" db="EMBL/GenBank/DDBJ databases">
        <title>Sporaefaciens musculi gen. nov., sp. nov., a novel bacterium isolated from the caecum of an obese mouse.</title>
        <authorList>
            <person name="Rasmussen T.S."/>
            <person name="Streidl T."/>
            <person name="Hitch T.C.A."/>
            <person name="Wortmann E."/>
            <person name="Deptula P."/>
            <person name="Hansen M."/>
            <person name="Nielsen D.S."/>
            <person name="Clavel T."/>
            <person name="Vogensen F.K."/>
        </authorList>
    </citation>
    <scope>NUCLEOTIDE SEQUENCE [LARGE SCALE GENOMIC DNA]</scope>
    <source>
        <strain evidence="12 13">WCA-9-b2</strain>
    </source>
</reference>
<comment type="caution">
    <text evidence="12">The sequence shown here is derived from an EMBL/GenBank/DDBJ whole genome shotgun (WGS) entry which is preliminary data.</text>
</comment>